<proteinExistence type="predicted"/>
<dbReference type="Proteomes" id="UP000789595">
    <property type="component" value="Unassembled WGS sequence"/>
</dbReference>
<dbReference type="EMBL" id="CAKKNE010000006">
    <property type="protein sequence ID" value="CAH0380407.1"/>
    <property type="molecule type" value="Genomic_DNA"/>
</dbReference>
<organism evidence="5 6">
    <name type="scientific">Pelagomonas calceolata</name>
    <dbReference type="NCBI Taxonomy" id="35677"/>
    <lineage>
        <taxon>Eukaryota</taxon>
        <taxon>Sar</taxon>
        <taxon>Stramenopiles</taxon>
        <taxon>Ochrophyta</taxon>
        <taxon>Pelagophyceae</taxon>
        <taxon>Pelagomonadales</taxon>
        <taxon>Pelagomonadaceae</taxon>
        <taxon>Pelagomonas</taxon>
    </lineage>
</organism>
<dbReference type="EMBL" id="CAKKNE010000003">
    <property type="protein sequence ID" value="CAH0370167.1"/>
    <property type="molecule type" value="Genomic_DNA"/>
</dbReference>
<dbReference type="Gene3D" id="1.25.40.20">
    <property type="entry name" value="Ankyrin repeat-containing domain"/>
    <property type="match status" value="2"/>
</dbReference>
<evidence type="ECO:0000313" key="4">
    <source>
        <dbReference type="EMBL" id="CAH0370167.1"/>
    </source>
</evidence>
<keyword evidence="6" id="KW-1185">Reference proteome</keyword>
<dbReference type="InterPro" id="IPR036770">
    <property type="entry name" value="Ankyrin_rpt-contain_sf"/>
</dbReference>
<dbReference type="PANTHER" id="PTHR24189:SF50">
    <property type="entry name" value="ANKYRIN REPEAT AND SOCS BOX PROTEIN 2"/>
    <property type="match status" value="1"/>
</dbReference>
<keyword evidence="2 3" id="KW-0040">ANK repeat</keyword>
<dbReference type="InterPro" id="IPR050745">
    <property type="entry name" value="Multifunctional_regulatory"/>
</dbReference>
<keyword evidence="1" id="KW-0677">Repeat</keyword>
<dbReference type="PANTHER" id="PTHR24189">
    <property type="entry name" value="MYOTROPHIN"/>
    <property type="match status" value="1"/>
</dbReference>
<name>A0A8J2T3D7_9STRA</name>
<dbReference type="SUPFAM" id="SSF48403">
    <property type="entry name" value="Ankyrin repeat"/>
    <property type="match status" value="1"/>
</dbReference>
<evidence type="ECO:0000256" key="3">
    <source>
        <dbReference type="PROSITE-ProRule" id="PRU00023"/>
    </source>
</evidence>
<dbReference type="SMART" id="SM00248">
    <property type="entry name" value="ANK"/>
    <property type="match status" value="2"/>
</dbReference>
<dbReference type="Pfam" id="PF12796">
    <property type="entry name" value="Ank_2"/>
    <property type="match status" value="1"/>
</dbReference>
<dbReference type="PROSITE" id="PS50297">
    <property type="entry name" value="ANK_REP_REGION"/>
    <property type="match status" value="1"/>
</dbReference>
<dbReference type="OrthoDB" id="204260at2759"/>
<gene>
    <name evidence="4" type="ORF">PECAL_3P00360</name>
    <name evidence="5" type="ORF">PECAL_6P20600</name>
</gene>
<feature type="repeat" description="ANK" evidence="3">
    <location>
        <begin position="94"/>
        <end position="128"/>
    </location>
</feature>
<sequence>MSETMRYRSDSVVSIDEPALQLGLNGEAVMEEAVLEMLQTNNVEELRKVDADALALATTAKTYALHEACEAGSMDVVRFLLEEAEHDIDIRDAQQWTPLHYAAAFQGDKPELVHYLLSKGADAAHEDEDGDTALDAHLDESDADTVVADLLKKVEEHDGYEHWARAHARAPGLYGELVKAERPKYVEAEVRLAFGVLHAQANTHYDRIKESGVSAEAFILGAHGGHVCFDHVLTFMA</sequence>
<dbReference type="PROSITE" id="PS50088">
    <property type="entry name" value="ANK_REPEAT"/>
    <property type="match status" value="1"/>
</dbReference>
<evidence type="ECO:0000313" key="6">
    <source>
        <dbReference type="Proteomes" id="UP000789595"/>
    </source>
</evidence>
<accession>A0A8J2T3D7</accession>
<reference evidence="5" key="1">
    <citation type="submission" date="2021-11" db="EMBL/GenBank/DDBJ databases">
        <authorList>
            <consortium name="Genoscope - CEA"/>
            <person name="William W."/>
        </authorList>
    </citation>
    <scope>NUCLEOTIDE SEQUENCE</scope>
</reference>
<protein>
    <submittedName>
        <fullName evidence="5">Uncharacterized protein</fullName>
    </submittedName>
</protein>
<dbReference type="InterPro" id="IPR002110">
    <property type="entry name" value="Ankyrin_rpt"/>
</dbReference>
<dbReference type="AlphaFoldDB" id="A0A8J2T3D7"/>
<evidence type="ECO:0000313" key="5">
    <source>
        <dbReference type="EMBL" id="CAH0380407.1"/>
    </source>
</evidence>
<evidence type="ECO:0000256" key="1">
    <source>
        <dbReference type="ARBA" id="ARBA00022737"/>
    </source>
</evidence>
<comment type="caution">
    <text evidence="5">The sequence shown here is derived from an EMBL/GenBank/DDBJ whole genome shotgun (WGS) entry which is preliminary data.</text>
</comment>
<evidence type="ECO:0000256" key="2">
    <source>
        <dbReference type="ARBA" id="ARBA00023043"/>
    </source>
</evidence>